<evidence type="ECO:0000313" key="4">
    <source>
        <dbReference type="Proteomes" id="UP000241484"/>
    </source>
</evidence>
<protein>
    <recommendedName>
        <fullName evidence="5">DNA primase small subunit</fullName>
    </recommendedName>
</protein>
<reference evidence="3 4" key="1">
    <citation type="submission" date="2016-09" db="EMBL/GenBank/DDBJ databases">
        <title>Nearly complete genome sequences of 2 Mimiviridae isolates, Mimivirus shirakomae and Mimivirus kasaii from Japanese pond and river mouth.</title>
        <authorList>
            <person name="Takemura M."/>
            <person name="Mikami T."/>
            <person name="Murono S."/>
        </authorList>
    </citation>
    <scope>NUCLEOTIDE SEQUENCE [LARGE SCALE GENOMIC DNA]</scope>
    <source>
        <strain evidence="1 4">Mimivirus kasaii</strain>
        <strain evidence="2 3">Mimivirus shirakomae</strain>
    </source>
</reference>
<evidence type="ECO:0000313" key="3">
    <source>
        <dbReference type="Proteomes" id="UP000240366"/>
    </source>
</evidence>
<organism evidence="1 4">
    <name type="scientific">Acanthamoeba castellanii mimivirus</name>
    <dbReference type="NCBI Taxonomy" id="1899318"/>
    <lineage>
        <taxon>Viruses</taxon>
        <taxon>Varidnaviria</taxon>
        <taxon>Bamfordvirae</taxon>
        <taxon>Nucleocytoviricota</taxon>
        <taxon>Megaviricetes</taxon>
        <taxon>Imitervirales</taxon>
        <taxon>Mimiviridae</taxon>
        <taxon>Megamimivirinae</taxon>
        <taxon>Mimivirus</taxon>
    </lineage>
</organism>
<evidence type="ECO:0000313" key="2">
    <source>
        <dbReference type="EMBL" id="BAV62918.1"/>
    </source>
</evidence>
<dbReference type="EMBL" id="AP017645">
    <property type="protein sequence ID" value="BAV62918.1"/>
    <property type="molecule type" value="Genomic_DNA"/>
</dbReference>
<evidence type="ECO:0008006" key="5">
    <source>
        <dbReference type="Google" id="ProtNLM"/>
    </source>
</evidence>
<sequence>MMNKFFTYYSINAVINCEIESTNPFIIANEIMRVDNSIARSYTIFNSFQNFIDIRYKFPYCHEIIVDHTKCQKSSDPSIDKLMREGGRLVFDIDVAYNEYPNIPDNIQDQIEIIIKHTFNKYFIDIDCDNLDYVWSHCNNPIKLSMHLTVKNILFDNWISMSKFFYGKFVYEWNKHNEWINGNDLIDKQIVKKRTSLRMVGSSKINGNKLVFKDDYCLKDSLIRIYSESDINQLDVININRIKSKYQNQLTTISTVSLKSNNSVYYSNDSNDSTISINPKLFGKLFFLINSLIPNIFRINKINGNIIQLTRLKSAKCLLSDKIHEKENAYLIIKPIDIDQEYYEIIFGCYRQCNLPFTIGKIHV</sequence>
<name>A0A1E1EUK8_9VIRU</name>
<evidence type="ECO:0000313" key="1">
    <source>
        <dbReference type="EMBL" id="BAV61932.1"/>
    </source>
</evidence>
<dbReference type="Proteomes" id="UP000240366">
    <property type="component" value="Segment"/>
</dbReference>
<dbReference type="EMBL" id="AP017644">
    <property type="protein sequence ID" value="BAV61932.1"/>
    <property type="molecule type" value="Genomic_DNA"/>
</dbReference>
<proteinExistence type="predicted"/>
<dbReference type="Proteomes" id="UP000241484">
    <property type="component" value="Segment"/>
</dbReference>
<accession>A0A1E1EUK8</accession>